<evidence type="ECO:0000256" key="1">
    <source>
        <dbReference type="SAM" id="MobiDB-lite"/>
    </source>
</evidence>
<evidence type="ECO:0000313" key="3">
    <source>
        <dbReference type="Proteomes" id="UP000287651"/>
    </source>
</evidence>
<evidence type="ECO:0000313" key="2">
    <source>
        <dbReference type="EMBL" id="RRT71301.1"/>
    </source>
</evidence>
<feature type="region of interest" description="Disordered" evidence="1">
    <location>
        <begin position="22"/>
        <end position="58"/>
    </location>
</feature>
<accession>A0A427A526</accession>
<comment type="caution">
    <text evidence="2">The sequence shown here is derived from an EMBL/GenBank/DDBJ whole genome shotgun (WGS) entry which is preliminary data.</text>
</comment>
<dbReference type="Proteomes" id="UP000287651">
    <property type="component" value="Unassembled WGS sequence"/>
</dbReference>
<dbReference type="EMBL" id="AMZH03003748">
    <property type="protein sequence ID" value="RRT71301.1"/>
    <property type="molecule type" value="Genomic_DNA"/>
</dbReference>
<proteinExistence type="predicted"/>
<name>A0A427A526_ENSVE</name>
<protein>
    <submittedName>
        <fullName evidence="2">Uncharacterized protein</fullName>
    </submittedName>
</protein>
<dbReference type="AlphaFoldDB" id="A0A427A526"/>
<sequence length="256" mass="27531">MRVVSLAATIDVAPIASFSPPATAAAVGHSSPPPLSLPSLLPASRARREHHRKSSADHGPLSFPYHCHPLLLPDIRCKVSSDPIRRPHPPLPADSYHFRLQPMQPPSPLPSCPPIHSNTAAASRCLLLPIVCFLLFPAPINRLQPTLSSSSPAVAPTAVAHSYFVLCCRSNRTLLPPLPLLPPPPSVACNPTQQRPPLPQRCRCCLPLQRTTILCHSVTARNSVAVIASYCNAQPSYTAPAQHRQPLSTAADPNRD</sequence>
<gene>
    <name evidence="2" type="ORF">B296_00020466</name>
</gene>
<organism evidence="2 3">
    <name type="scientific">Ensete ventricosum</name>
    <name type="common">Abyssinian banana</name>
    <name type="synonym">Musa ensete</name>
    <dbReference type="NCBI Taxonomy" id="4639"/>
    <lineage>
        <taxon>Eukaryota</taxon>
        <taxon>Viridiplantae</taxon>
        <taxon>Streptophyta</taxon>
        <taxon>Embryophyta</taxon>
        <taxon>Tracheophyta</taxon>
        <taxon>Spermatophyta</taxon>
        <taxon>Magnoliopsida</taxon>
        <taxon>Liliopsida</taxon>
        <taxon>Zingiberales</taxon>
        <taxon>Musaceae</taxon>
        <taxon>Ensete</taxon>
    </lineage>
</organism>
<reference evidence="2 3" key="1">
    <citation type="journal article" date="2014" name="Agronomy (Basel)">
        <title>A Draft Genome Sequence for Ensete ventricosum, the Drought-Tolerant Tree Against Hunger.</title>
        <authorList>
            <person name="Harrison J."/>
            <person name="Moore K.A."/>
            <person name="Paszkiewicz K."/>
            <person name="Jones T."/>
            <person name="Grant M."/>
            <person name="Ambacheew D."/>
            <person name="Muzemil S."/>
            <person name="Studholme D.J."/>
        </authorList>
    </citation>
    <scope>NUCLEOTIDE SEQUENCE [LARGE SCALE GENOMIC DNA]</scope>
</reference>